<evidence type="ECO:0000313" key="1">
    <source>
        <dbReference type="EMBL" id="ANU36491.1"/>
    </source>
</evidence>
<name>A0A1C7F9E4_9VIBR</name>
<evidence type="ECO:0000313" key="2">
    <source>
        <dbReference type="Proteomes" id="UP000092528"/>
    </source>
</evidence>
<protein>
    <submittedName>
        <fullName evidence="1">Uncharacterized protein</fullName>
    </submittedName>
</protein>
<dbReference type="PATRIC" id="fig|45658.7.peg.1339"/>
<dbReference type="STRING" id="45658.VSVS12_01740"/>
<dbReference type="EMBL" id="CP016414">
    <property type="protein sequence ID" value="ANU36491.1"/>
    <property type="molecule type" value="Genomic_DNA"/>
</dbReference>
<dbReference type="RefSeq" id="WP_065545305.1">
    <property type="nucleotide sequence ID" value="NZ_CP016414.1"/>
</dbReference>
<sequence length="1224" mass="142023">MNQFDKNKIITLDIQEPQQIKAALIQYQAMLISGEAFKEEQFDVEFRHSNAGKVRRLQTSDAGSNFGLLKSALIKGQGGSERYLNEEITDQSEVYISEPILFAAALQYPELKETIVATVKAIVDYSRRVNDTDEIWIDDTDVFGVEAVYMLAKTDLQYLYLLGQFFFPYWDEDHTGDCINYLAEFLAELGWHPEVIKAYIWCDNASFRLGMFMNNPYSDTPTHQSLGEYLTENPCQYGTFKQSVIERFQAELVLLYSYDEHSDEEEDLSGCNPVVWLYETLFPRRRHFYDDDLEDAFMQQPFMGSTLENEAYDLQGMVKGQVDGLLVKPAESALRKRARYKAYQERDEHRYDLNYGTEVLKPLILAMPQGDRLWLYIESGTERDALDAINEIELIPLAKAHAPLMFEHIDDQLCSWQYNNRGILDEIENILDLARDDLLTDHFGDESTIELANGLTTTLTVTLDSDITLLAARREQYLRIIDVFYRALGKREFNEYMMESLTEEDEPLLSRQDYYRRYSQLDEAVINGSVNETTTATTTATNRILSALEGLDPALARDVQSIFGTFIDRDEILYKLHFQRVDGVLRTSRELCHPKLWADCELADMGFFALASYQLFNDFNQRIGDDVTEALFNFLNEQHIWQMAAAKIIRSCRVRDDHHFPNSGLVDADITRIKAYFTADKPEDDQAELLALITPHLYRDDVNRGELHVNKFSEYQPGYTLFHDRDDDFQRFTLIAFWLRQLPLPLRVQADRLWRFLIALAPVRVARNIMRAHSDEPWDVTINNPLDEIDVTERLEKAGIKSGQLNAYEMSRHFHDNKCYQQWLDAYSEITSTATGMFGSIDRKKAEAMCEGLKYINEHTKIGFLHDVSLKYPEVSLDIEHDFKRALKLMVRLNIRSWENALAYEYGQACLYVGDGDDAPENLLKPIASDQHTVHDKPCYVDGCSWLKSTVLQQCGEQNIILMADHEVPLDSYQHSLPRGTLLIFNSEVENKTLLARIAELQDTTARIEHLCEQTWAYLEGEIDYDSIANLYNAHLAMDGFRPSLDEYRLYSMNQFIWTLDKPRRNRLAKLLLNQDCHGFKVLDENYEKCWLLHRLEQGEIDFNEYFEKVRESQRLRETSEEAMQFMLNWLIEIGVNLAHITRFCIKHTQFDVCCEFIQNHARGIYDHKDQGSFAQTLAYLYAGRRAQLPEILSRANDASQLIEPLTKDKSRLVKEAVMKFMVH</sequence>
<reference evidence="1 2" key="1">
    <citation type="submission" date="2016-07" db="EMBL/GenBank/DDBJ databases">
        <title>Genome sequencing of Vibrio scophthalmi strain VS-05, an isolated from Paralichthys olivaceus.</title>
        <authorList>
            <person name="Han H.-J."/>
        </authorList>
    </citation>
    <scope>NUCLEOTIDE SEQUENCE [LARGE SCALE GENOMIC DNA]</scope>
    <source>
        <strain evidence="1 2">VS-05</strain>
    </source>
</reference>
<proteinExistence type="predicted"/>
<gene>
    <name evidence="1" type="ORF">VSVS05_01364</name>
</gene>
<keyword evidence="2" id="KW-1185">Reference proteome</keyword>
<dbReference type="Proteomes" id="UP000092528">
    <property type="component" value="Chromosome 1"/>
</dbReference>
<dbReference type="AlphaFoldDB" id="A0A1C7F9E4"/>
<organism evidence="1 2">
    <name type="scientific">Vibrio scophthalmi</name>
    <dbReference type="NCBI Taxonomy" id="45658"/>
    <lineage>
        <taxon>Bacteria</taxon>
        <taxon>Pseudomonadati</taxon>
        <taxon>Pseudomonadota</taxon>
        <taxon>Gammaproteobacteria</taxon>
        <taxon>Vibrionales</taxon>
        <taxon>Vibrionaceae</taxon>
        <taxon>Vibrio</taxon>
    </lineage>
</organism>
<accession>A0A1C7F9E4</accession>
<dbReference type="GeneID" id="96873656"/>